<reference evidence="1 2" key="1">
    <citation type="journal article" date="2023" name="Life. Sci Alliance">
        <title>Evolutionary insights into 3D genome organization and epigenetic landscape of Vigna mungo.</title>
        <authorList>
            <person name="Junaid A."/>
            <person name="Singh B."/>
            <person name="Bhatia S."/>
        </authorList>
    </citation>
    <scope>NUCLEOTIDE SEQUENCE [LARGE SCALE GENOMIC DNA]</scope>
    <source>
        <strain evidence="1">Urdbean</strain>
    </source>
</reference>
<proteinExistence type="predicted"/>
<feature type="non-terminal residue" evidence="1">
    <location>
        <position position="1"/>
    </location>
</feature>
<accession>A0AAQ3NN35</accession>
<protein>
    <submittedName>
        <fullName evidence="1">Uncharacterized protein</fullName>
    </submittedName>
</protein>
<dbReference type="AlphaFoldDB" id="A0AAQ3NN35"/>
<keyword evidence="2" id="KW-1185">Reference proteome</keyword>
<name>A0AAQ3NN35_VIGMU</name>
<evidence type="ECO:0000313" key="1">
    <source>
        <dbReference type="EMBL" id="WVZ11980.1"/>
    </source>
</evidence>
<dbReference type="Proteomes" id="UP001374535">
    <property type="component" value="Chromosome 5"/>
</dbReference>
<sequence length="107" mass="12547">WDLAVAVAGRWLWLDDGCGWKWTGLWLRLLRLAVAGTGTGLRLCCGCGWAWAGTKSDGRIKTLHPWSKNKMRHKQKKIRHSTLPYRQHYMSVSQLRSFYVWDWRICT</sequence>
<evidence type="ECO:0000313" key="2">
    <source>
        <dbReference type="Proteomes" id="UP001374535"/>
    </source>
</evidence>
<dbReference type="EMBL" id="CP144696">
    <property type="protein sequence ID" value="WVZ11980.1"/>
    <property type="molecule type" value="Genomic_DNA"/>
</dbReference>
<gene>
    <name evidence="1" type="ORF">V8G54_016510</name>
</gene>
<organism evidence="1 2">
    <name type="scientific">Vigna mungo</name>
    <name type="common">Black gram</name>
    <name type="synonym">Phaseolus mungo</name>
    <dbReference type="NCBI Taxonomy" id="3915"/>
    <lineage>
        <taxon>Eukaryota</taxon>
        <taxon>Viridiplantae</taxon>
        <taxon>Streptophyta</taxon>
        <taxon>Embryophyta</taxon>
        <taxon>Tracheophyta</taxon>
        <taxon>Spermatophyta</taxon>
        <taxon>Magnoliopsida</taxon>
        <taxon>eudicotyledons</taxon>
        <taxon>Gunneridae</taxon>
        <taxon>Pentapetalae</taxon>
        <taxon>rosids</taxon>
        <taxon>fabids</taxon>
        <taxon>Fabales</taxon>
        <taxon>Fabaceae</taxon>
        <taxon>Papilionoideae</taxon>
        <taxon>50 kb inversion clade</taxon>
        <taxon>NPAAA clade</taxon>
        <taxon>indigoferoid/millettioid clade</taxon>
        <taxon>Phaseoleae</taxon>
        <taxon>Vigna</taxon>
    </lineage>
</organism>